<feature type="non-terminal residue" evidence="1">
    <location>
        <position position="1"/>
    </location>
</feature>
<accession>A0AAV2RFZ7</accession>
<name>A0AAV2RFZ7_MEGNR</name>
<dbReference type="Proteomes" id="UP001497623">
    <property type="component" value="Unassembled WGS sequence"/>
</dbReference>
<evidence type="ECO:0000313" key="2">
    <source>
        <dbReference type="Proteomes" id="UP001497623"/>
    </source>
</evidence>
<comment type="caution">
    <text evidence="1">The sequence shown here is derived from an EMBL/GenBank/DDBJ whole genome shotgun (WGS) entry which is preliminary data.</text>
</comment>
<dbReference type="InterPro" id="IPR010281">
    <property type="entry name" value="DUF885"/>
</dbReference>
<dbReference type="Pfam" id="PF05960">
    <property type="entry name" value="DUF885"/>
    <property type="match status" value="1"/>
</dbReference>
<keyword evidence="2" id="KW-1185">Reference proteome</keyword>
<dbReference type="PANTHER" id="PTHR33361:SF2">
    <property type="entry name" value="DUF885 DOMAIN-CONTAINING PROTEIN"/>
    <property type="match status" value="1"/>
</dbReference>
<gene>
    <name evidence="1" type="ORF">MNOR_LOCUS23591</name>
</gene>
<dbReference type="EMBL" id="CAXKWB010020925">
    <property type="protein sequence ID" value="CAL4122882.1"/>
    <property type="molecule type" value="Genomic_DNA"/>
</dbReference>
<reference evidence="1 2" key="1">
    <citation type="submission" date="2024-05" db="EMBL/GenBank/DDBJ databases">
        <authorList>
            <person name="Wallberg A."/>
        </authorList>
    </citation>
    <scope>NUCLEOTIDE SEQUENCE [LARGE SCALE GENOMIC DNA]</scope>
</reference>
<dbReference type="PANTHER" id="PTHR33361">
    <property type="entry name" value="GLR0591 PROTEIN"/>
    <property type="match status" value="1"/>
</dbReference>
<organism evidence="1 2">
    <name type="scientific">Meganyctiphanes norvegica</name>
    <name type="common">Northern krill</name>
    <name type="synonym">Thysanopoda norvegica</name>
    <dbReference type="NCBI Taxonomy" id="48144"/>
    <lineage>
        <taxon>Eukaryota</taxon>
        <taxon>Metazoa</taxon>
        <taxon>Ecdysozoa</taxon>
        <taxon>Arthropoda</taxon>
        <taxon>Crustacea</taxon>
        <taxon>Multicrustacea</taxon>
        <taxon>Malacostraca</taxon>
        <taxon>Eumalacostraca</taxon>
        <taxon>Eucarida</taxon>
        <taxon>Euphausiacea</taxon>
        <taxon>Euphausiidae</taxon>
        <taxon>Meganyctiphanes</taxon>
    </lineage>
</organism>
<evidence type="ECO:0008006" key="3">
    <source>
        <dbReference type="Google" id="ProtNLM"/>
    </source>
</evidence>
<protein>
    <recommendedName>
        <fullName evidence="3">DUF885 domain-containing protein</fullName>
    </recommendedName>
</protein>
<sequence length="587" mass="67322">VQLSFIVKMQNSSISIETKSPELQRLVDTYWQWKIKDMPEFATSIGIHTYDHLLDDLSVSAISARYNQCQTFLKLAQKLQQRLSSQYDLINIKSLLDDLTCFIDGYQYKGYYFPVSYIGGFQVDICQLINWMKKDTVEDFEKILSRFDAVPKQIDEIIILMKAGVREGIVLHEVSMMGVAESLGKFMVENPEESKLYQCFTSLPDSIEKEKSLQLQIKAQKLIASKIIPAIQNLQQYISQEYITRPDISISSLPKGKEMYKQLLKFHTSTTLSAEEIHRMGIEEVERIQNEMKKIIKELGYTMPVTEFSMMLKEDTNSYFENNEEIINKYEEICLNKVPSKLSSIFYDKDIPTLPLSVAADNFYGAAMGFYHGSSVDASRPGVFYVNVQYPHAQPKYSMLTLALHEANPGHHFQISNGLQCGNISPFRIFQDSNRNYGTPPSRFPVNSAYKEGWGLYSESLGDDMGLYDDPYDRFGHLSEEIFRACRLVVDTGIHALAWTRKQSVDYLFNNSASSRKHCENEVIRYITMPGQAVAYKVGELKIQELRKRATERLGKNFNIKEFHSIVLKSVGPLSILEEQVDAWIRA</sequence>
<feature type="non-terminal residue" evidence="1">
    <location>
        <position position="587"/>
    </location>
</feature>
<proteinExistence type="predicted"/>
<dbReference type="AlphaFoldDB" id="A0AAV2RFZ7"/>
<evidence type="ECO:0000313" key="1">
    <source>
        <dbReference type="EMBL" id="CAL4122882.1"/>
    </source>
</evidence>